<dbReference type="RefSeq" id="WP_136421215.1">
    <property type="nucleotide sequence ID" value="NZ_SSSN01000002.1"/>
</dbReference>
<feature type="chain" id="PRO_5039323244" description="LGFP repeat-containing protein" evidence="1">
    <location>
        <begin position="27"/>
        <end position="967"/>
    </location>
</feature>
<dbReference type="OrthoDB" id="9764271at2"/>
<proteinExistence type="predicted"/>
<dbReference type="Pfam" id="PF08310">
    <property type="entry name" value="LGFP"/>
    <property type="match status" value="8"/>
</dbReference>
<protein>
    <recommendedName>
        <fullName evidence="4">LGFP repeat-containing protein</fullName>
    </recommendedName>
</protein>
<dbReference type="EMBL" id="SSSN01000002">
    <property type="protein sequence ID" value="THG36055.1"/>
    <property type="molecule type" value="Genomic_DNA"/>
</dbReference>
<keyword evidence="1" id="KW-0732">Signal</keyword>
<name>A0A4S4G0Y9_9MICO</name>
<organism evidence="2 3">
    <name type="scientific">Orlajensenia flava</name>
    <dbReference type="NCBI Taxonomy" id="2565934"/>
    <lineage>
        <taxon>Bacteria</taxon>
        <taxon>Bacillati</taxon>
        <taxon>Actinomycetota</taxon>
        <taxon>Actinomycetes</taxon>
        <taxon>Micrococcales</taxon>
        <taxon>Microbacteriaceae</taxon>
        <taxon>Orlajensenia</taxon>
    </lineage>
</organism>
<feature type="signal peptide" evidence="1">
    <location>
        <begin position="1"/>
        <end position="26"/>
    </location>
</feature>
<evidence type="ECO:0008006" key="4">
    <source>
        <dbReference type="Google" id="ProtNLM"/>
    </source>
</evidence>
<keyword evidence="3" id="KW-1185">Reference proteome</keyword>
<dbReference type="InterPro" id="IPR013207">
    <property type="entry name" value="LGFP"/>
</dbReference>
<reference evidence="2 3" key="1">
    <citation type="submission" date="2019-04" db="EMBL/GenBank/DDBJ databases">
        <authorList>
            <person name="Jiang L."/>
        </authorList>
    </citation>
    <scope>NUCLEOTIDE SEQUENCE [LARGE SCALE GENOMIC DNA]</scope>
    <source>
        <strain evidence="2 3">YIM 131861</strain>
    </source>
</reference>
<sequence length="967" mass="97037">MMTGKKTWAALIAAAAVIVALLLAPAGPATGLAGSQFNAGNIISDGNFYNGAAMSEGEIQNFLQARVGSCANSNCLAIHREDTPTRTWGFGTCSTYVGASAESAARIIFKVQQACNLSAKVILVTLEKEQGLVTDRAPSDGTMRKAMGYGCPDTSVCDSTYYGFFNQVFAAGRQLTWYSNPGGSFTSIRVGQYNAIRLNPDASCGSANVWIANRATAALYYYTPYTPNAAALSNLYGTGDSCSAYGNRNFWRIYNDWFGASVGPDGPTLIAAEYAAQGGAASLGVAVSGVLPISENGGGLGQAFANGSIYWSASTGALTVRAGAIRDYYFRFGGAGGSLGWPTYNQSPIAANGGGSAQSFTGGSIYASPAGAFAVSAAARRGYFTQSGAEGVMGWPKADQVCDLAGGGCSQAFQGGNVYWTPGTDSYAVFGPISAAFMASGGTGGPWGQPVSDLVVAGSGSGQAYSNGSAYANGSGPAFYVSGPVRDLYFARGGATGSLGFPTASQRCDLPNGECTQPFQYGAVIVTKAGVARVASPEIEAAYARNGGAGGRLGQRSGELLYYSANGGGLAQAYVGGPVYWKQGLGAFAVTSKIKDAYFATAGAAGPFGWPKQDAQCNNAAGTCTQAFEGGTFFSSDSGTFGVMGAVLAAYTASGGPSGAWGAPLSGSIGVSENGGGQGQAFAQGSAYAATPGPARFVSGAVRDTYFAYGGAAGVLGFPTADAQCGLPGNGCAQSFQNGSIYWSSATGGQIVTGAFAAKYFAAGGATGAWGMPLTGAQFIAPNGGGFGQAFQSASLYSATGGAPFAVTGAIRDYYFSTSGAAGALGFPVSDVECGLAGGSCRQAFQGGTVFWSAATGAQTVASEYLTKYTASGGPAGTWGLPTTSLLAVNVSGTAQAFQSVSAYRLGTSGVFAVAGGIRDFYFARGGATGVLGYPTGDAACGSNAVCSQQFQGGRVSYSSAAGGTIG</sequence>
<accession>A0A4S4G0Y9</accession>
<comment type="caution">
    <text evidence="2">The sequence shown here is derived from an EMBL/GenBank/DDBJ whole genome shotgun (WGS) entry which is preliminary data.</text>
</comment>
<gene>
    <name evidence="2" type="ORF">E6C70_00465</name>
</gene>
<evidence type="ECO:0000313" key="3">
    <source>
        <dbReference type="Proteomes" id="UP000307380"/>
    </source>
</evidence>
<dbReference type="AlphaFoldDB" id="A0A4S4G0Y9"/>
<evidence type="ECO:0000313" key="2">
    <source>
        <dbReference type="EMBL" id="THG36055.1"/>
    </source>
</evidence>
<evidence type="ECO:0000256" key="1">
    <source>
        <dbReference type="SAM" id="SignalP"/>
    </source>
</evidence>
<dbReference type="Proteomes" id="UP000307380">
    <property type="component" value="Unassembled WGS sequence"/>
</dbReference>